<keyword evidence="3" id="KW-0813">Transport</keyword>
<keyword evidence="5" id="KW-0653">Protein transport</keyword>
<evidence type="ECO:0000256" key="4">
    <source>
        <dbReference type="ARBA" id="ARBA00022795"/>
    </source>
</evidence>
<dbReference type="InterPro" id="IPR051472">
    <property type="entry name" value="T3SS_Stator/FliH"/>
</dbReference>
<accession>A0A7V9Z4M9</accession>
<feature type="coiled-coil region" evidence="8">
    <location>
        <begin position="48"/>
        <end position="128"/>
    </location>
</feature>
<keyword evidence="11" id="KW-1185">Reference proteome</keyword>
<evidence type="ECO:0000256" key="1">
    <source>
        <dbReference type="ARBA" id="ARBA00003041"/>
    </source>
</evidence>
<keyword evidence="10" id="KW-0966">Cell projection</keyword>
<organism evidence="10 11">
    <name type="scientific">Thermaerobacillus caldiproteolyticus</name>
    <dbReference type="NCBI Taxonomy" id="247480"/>
    <lineage>
        <taxon>Bacteria</taxon>
        <taxon>Bacillati</taxon>
        <taxon>Bacillota</taxon>
        <taxon>Bacilli</taxon>
        <taxon>Bacillales</taxon>
        <taxon>Anoxybacillaceae</taxon>
        <taxon>Thermaerobacillus</taxon>
    </lineage>
</organism>
<dbReference type="Proteomes" id="UP000523087">
    <property type="component" value="Unassembled WGS sequence"/>
</dbReference>
<dbReference type="GO" id="GO:0044781">
    <property type="term" value="P:bacterial-type flagellum organization"/>
    <property type="evidence" value="ECO:0007669"/>
    <property type="project" value="UniProtKB-KW"/>
</dbReference>
<name>A0A7V9Z4M9_9BACL</name>
<evidence type="ECO:0000259" key="9">
    <source>
        <dbReference type="Pfam" id="PF02108"/>
    </source>
</evidence>
<keyword evidence="10" id="KW-0969">Cilium</keyword>
<evidence type="ECO:0000256" key="2">
    <source>
        <dbReference type="ARBA" id="ARBA00006602"/>
    </source>
</evidence>
<gene>
    <name evidence="10" type="ORF">HNR31_000763</name>
</gene>
<evidence type="ECO:0000256" key="7">
    <source>
        <dbReference type="NCBIfam" id="TIGR03825"/>
    </source>
</evidence>
<comment type="similarity">
    <text evidence="2">Belongs to the FliH family.</text>
</comment>
<protein>
    <recommendedName>
        <fullName evidence="7">Flagellar assembly protein FliH</fullName>
    </recommendedName>
</protein>
<comment type="caution">
    <text evidence="10">The sequence shown here is derived from an EMBL/GenBank/DDBJ whole genome shotgun (WGS) entry which is preliminary data.</text>
</comment>
<dbReference type="InterPro" id="IPR018035">
    <property type="entry name" value="Flagellar_FliH/T3SS_HrpE"/>
</dbReference>
<evidence type="ECO:0000313" key="11">
    <source>
        <dbReference type="Proteomes" id="UP000523087"/>
    </source>
</evidence>
<reference evidence="10 11" key="1">
    <citation type="submission" date="2020-07" db="EMBL/GenBank/DDBJ databases">
        <title>Genomic Encyclopedia of Type Strains, Phase IV (KMG-IV): sequencing the most valuable type-strain genomes for metagenomic binning, comparative biology and taxonomic classification.</title>
        <authorList>
            <person name="Goeker M."/>
        </authorList>
    </citation>
    <scope>NUCLEOTIDE SEQUENCE [LARGE SCALE GENOMIC DNA]</scope>
    <source>
        <strain evidence="10 11">DSM 15730</strain>
    </source>
</reference>
<evidence type="ECO:0000256" key="5">
    <source>
        <dbReference type="ARBA" id="ARBA00022927"/>
    </source>
</evidence>
<dbReference type="PANTHER" id="PTHR34982">
    <property type="entry name" value="YOP PROTEINS TRANSLOCATION PROTEIN L"/>
    <property type="match status" value="1"/>
</dbReference>
<dbReference type="InterPro" id="IPR022524">
    <property type="entry name" value="FliH_Bacilli"/>
</dbReference>
<keyword evidence="6" id="KW-1006">Bacterial flagellum protein export</keyword>
<dbReference type="NCBIfam" id="TIGR03825">
    <property type="entry name" value="FliH_bacil"/>
    <property type="match status" value="1"/>
</dbReference>
<dbReference type="AlphaFoldDB" id="A0A7V9Z4M9"/>
<feature type="domain" description="Flagellar assembly protein FliH/Type III secretion system HrpE" evidence="9">
    <location>
        <begin position="116"/>
        <end position="242"/>
    </location>
</feature>
<keyword evidence="4" id="KW-1005">Bacterial flagellum biogenesis</keyword>
<evidence type="ECO:0000313" key="10">
    <source>
        <dbReference type="EMBL" id="MBA2873993.1"/>
    </source>
</evidence>
<proteinExistence type="inferred from homology"/>
<evidence type="ECO:0000256" key="3">
    <source>
        <dbReference type="ARBA" id="ARBA00022448"/>
    </source>
</evidence>
<keyword evidence="10" id="KW-0282">Flagellum</keyword>
<evidence type="ECO:0000256" key="6">
    <source>
        <dbReference type="ARBA" id="ARBA00023225"/>
    </source>
</evidence>
<dbReference type="GO" id="GO:0015031">
    <property type="term" value="P:protein transport"/>
    <property type="evidence" value="ECO:0007669"/>
    <property type="project" value="UniProtKB-KW"/>
</dbReference>
<evidence type="ECO:0000256" key="8">
    <source>
        <dbReference type="SAM" id="Coils"/>
    </source>
</evidence>
<dbReference type="PANTHER" id="PTHR34982:SF1">
    <property type="entry name" value="FLAGELLAR ASSEMBLY PROTEIN FLIH"/>
    <property type="match status" value="1"/>
</dbReference>
<dbReference type="Pfam" id="PF02108">
    <property type="entry name" value="FliH"/>
    <property type="match status" value="1"/>
</dbReference>
<comment type="function">
    <text evidence="1">Needed for flagellar regrowth and assembly.</text>
</comment>
<keyword evidence="8" id="KW-0175">Coiled coil</keyword>
<dbReference type="EMBL" id="JACDUT010000002">
    <property type="protein sequence ID" value="MBA2873993.1"/>
    <property type="molecule type" value="Genomic_DNA"/>
</dbReference>
<dbReference type="GO" id="GO:0005829">
    <property type="term" value="C:cytosol"/>
    <property type="evidence" value="ECO:0007669"/>
    <property type="project" value="TreeGrafter"/>
</dbReference>
<sequence length="253" mass="29841">MSNVIKAPFTKTDHSRKKLIEIKNYFLKQHDLSATVDMSEHTYAQMTIEQAEREAQFIKQEAEHYYESVKQQLFQERENWNIEKQQLIDMAKEEGYKSGFAQGKEEALNHYRELIHEAQRVVEAANEQFYKQVEAADETILLIGLKVAERIIGEKFAENDVHFLSLVKRAIKEVRDQSEVKIYVHPLYYEMVVQQKDELRSIFNQEVDMFIYPDEQLEENGCMIETPFGRIDASVDTQLQKIKEKLLERLGEE</sequence>